<keyword evidence="3 6" id="KW-0812">Transmembrane</keyword>
<feature type="transmembrane region" description="Helical" evidence="6">
    <location>
        <begin position="337"/>
        <end position="354"/>
    </location>
</feature>
<comment type="subcellular location">
    <subcellularLocation>
        <location evidence="1">Cell membrane</location>
        <topology evidence="1">Multi-pass membrane protein</topology>
    </subcellularLocation>
</comment>
<feature type="transmembrane region" description="Helical" evidence="6">
    <location>
        <begin position="45"/>
        <end position="69"/>
    </location>
</feature>
<dbReference type="GO" id="GO:0005886">
    <property type="term" value="C:plasma membrane"/>
    <property type="evidence" value="ECO:0007669"/>
    <property type="project" value="UniProtKB-SubCell"/>
</dbReference>
<evidence type="ECO:0000256" key="1">
    <source>
        <dbReference type="ARBA" id="ARBA00004651"/>
    </source>
</evidence>
<dbReference type="AlphaFoldDB" id="A0A1Y6ADB8"/>
<name>A0A1Y6ADB8_9BACI</name>
<feature type="transmembrane region" description="Helical" evidence="6">
    <location>
        <begin position="90"/>
        <end position="113"/>
    </location>
</feature>
<evidence type="ECO:0000313" key="7">
    <source>
        <dbReference type="EMBL" id="SME32074.1"/>
    </source>
</evidence>
<feature type="transmembrane region" description="Helical" evidence="6">
    <location>
        <begin position="301"/>
        <end position="325"/>
    </location>
</feature>
<evidence type="ECO:0000256" key="2">
    <source>
        <dbReference type="ARBA" id="ARBA00022475"/>
    </source>
</evidence>
<dbReference type="Proteomes" id="UP000194439">
    <property type="component" value="Unassembled WGS sequence"/>
</dbReference>
<feature type="transmembrane region" description="Helical" evidence="6">
    <location>
        <begin position="119"/>
        <end position="140"/>
    </location>
</feature>
<feature type="transmembrane region" description="Helical" evidence="6">
    <location>
        <begin position="465"/>
        <end position="484"/>
    </location>
</feature>
<dbReference type="PANTHER" id="PTHR30250">
    <property type="entry name" value="PST FAMILY PREDICTED COLANIC ACID TRANSPORTER"/>
    <property type="match status" value="1"/>
</dbReference>
<dbReference type="InterPro" id="IPR050833">
    <property type="entry name" value="Poly_Biosynth_Transport"/>
</dbReference>
<evidence type="ECO:0000256" key="4">
    <source>
        <dbReference type="ARBA" id="ARBA00022989"/>
    </source>
</evidence>
<dbReference type="EMBL" id="FWZD01000067">
    <property type="protein sequence ID" value="SME32074.1"/>
    <property type="molecule type" value="Genomic_DNA"/>
</dbReference>
<feature type="transmembrane region" description="Helical" evidence="6">
    <location>
        <begin position="161"/>
        <end position="190"/>
    </location>
</feature>
<evidence type="ECO:0000313" key="8">
    <source>
        <dbReference type="Proteomes" id="UP000194439"/>
    </source>
</evidence>
<feature type="transmembrane region" description="Helical" evidence="6">
    <location>
        <begin position="397"/>
        <end position="415"/>
    </location>
</feature>
<keyword evidence="5 6" id="KW-0472">Membrane</keyword>
<evidence type="ECO:0000256" key="3">
    <source>
        <dbReference type="ARBA" id="ARBA00022692"/>
    </source>
</evidence>
<organism evidence="7 8">
    <name type="scientific">Bacillus mobilis</name>
    <dbReference type="NCBI Taxonomy" id="2026190"/>
    <lineage>
        <taxon>Bacteria</taxon>
        <taxon>Bacillati</taxon>
        <taxon>Bacillota</taxon>
        <taxon>Bacilli</taxon>
        <taxon>Bacillales</taxon>
        <taxon>Bacillaceae</taxon>
        <taxon>Bacillus</taxon>
        <taxon>Bacillus cereus group</taxon>
    </lineage>
</organism>
<protein>
    <submittedName>
        <fullName evidence="7">Polysaccharide biosynthesis protein</fullName>
    </submittedName>
</protein>
<evidence type="ECO:0000256" key="6">
    <source>
        <dbReference type="SAM" id="Phobius"/>
    </source>
</evidence>
<dbReference type="PANTHER" id="PTHR30250:SF26">
    <property type="entry name" value="PSMA PROTEIN"/>
    <property type="match status" value="1"/>
</dbReference>
<feature type="transmembrane region" description="Helical" evidence="6">
    <location>
        <begin position="12"/>
        <end position="33"/>
    </location>
</feature>
<proteinExistence type="predicted"/>
<evidence type="ECO:0000256" key="5">
    <source>
        <dbReference type="ARBA" id="ARBA00023136"/>
    </source>
</evidence>
<sequence length="521" mass="60004">MRIQNSLKNILFGLSGQIISISMGFIVRTVFIYTLGIEYLGVEGLFTSILTMLSLANLGFDTAIIYSLYKPLAENDSCKIQALMNLYQKAYRLIGLIVLLIGLSLLPFLPYLMNGETTISNINIIYLLFLLSSVSSYYFVYKQSIIIADQRNHIISKIHSIFTIMSHSLQIILLIIIGNYIVILMVQLVLRVIENMYIANKANKLYPYLKEENKEKLSKEDRKLFFENLYALLLYKISGVVINGTDNIVISKFIGITWVGIYSNYLLVLNTLNTLLGYLFYSITASVGNLNVKENEDAQYFIFRVLNFVNFWIYGFCTVCLWNLINPFITLWLGEHYVFNKYIIFAIILNFFTAGMQNASTTFRETTGLFKKGKYRPIIAAVINIVASIILAKQIGIAGVFFGTVISRLCTYFWYDPYVIFKFVFKKSVKLYFVRYSLFGFLVFVSVIITDALGNIFYTDIFINIVIRSILCLIIPNVIFLIAFRKHEEFKYLRDIVRQIVNKISSKLLIKKNYSKNIKNS</sequence>
<feature type="transmembrane region" description="Helical" evidence="6">
    <location>
        <begin position="261"/>
        <end position="281"/>
    </location>
</feature>
<reference evidence="8" key="1">
    <citation type="submission" date="2017-04" db="EMBL/GenBank/DDBJ databases">
        <authorList>
            <person name="Criscuolo A."/>
        </authorList>
    </citation>
    <scope>NUCLEOTIDE SEQUENCE [LARGE SCALE GENOMIC DNA]</scope>
</reference>
<feature type="transmembrane region" description="Helical" evidence="6">
    <location>
        <begin position="436"/>
        <end position="459"/>
    </location>
</feature>
<dbReference type="RefSeq" id="WP_088029251.1">
    <property type="nucleotide sequence ID" value="NZ_FWZD01000067.1"/>
</dbReference>
<feature type="transmembrane region" description="Helical" evidence="6">
    <location>
        <begin position="375"/>
        <end position="391"/>
    </location>
</feature>
<gene>
    <name evidence="7" type="ORF">BACERE00185_04158</name>
</gene>
<keyword evidence="4 6" id="KW-1133">Transmembrane helix</keyword>
<keyword evidence="2" id="KW-1003">Cell membrane</keyword>
<accession>A0A1Y6ADB8</accession>